<accession>A0ACC1IET9</accession>
<evidence type="ECO:0000313" key="2">
    <source>
        <dbReference type="Proteomes" id="UP001150581"/>
    </source>
</evidence>
<reference evidence="1" key="1">
    <citation type="submission" date="2022-07" db="EMBL/GenBank/DDBJ databases">
        <title>Phylogenomic reconstructions and comparative analyses of Kickxellomycotina fungi.</title>
        <authorList>
            <person name="Reynolds N.K."/>
            <person name="Stajich J.E."/>
            <person name="Barry K."/>
            <person name="Grigoriev I.V."/>
            <person name="Crous P."/>
            <person name="Smith M.E."/>
        </authorList>
    </citation>
    <scope>NUCLEOTIDE SEQUENCE</scope>
    <source>
        <strain evidence="1">Benny 63K</strain>
    </source>
</reference>
<protein>
    <submittedName>
        <fullName evidence="1">Nucleoporin nup84</fullName>
    </submittedName>
</protein>
<dbReference type="Proteomes" id="UP001150581">
    <property type="component" value="Unassembled WGS sequence"/>
</dbReference>
<comment type="caution">
    <text evidence="1">The sequence shown here is derived from an EMBL/GenBank/DDBJ whole genome shotgun (WGS) entry which is preliminary data.</text>
</comment>
<name>A0ACC1IET9_9FUNG</name>
<evidence type="ECO:0000313" key="1">
    <source>
        <dbReference type="EMBL" id="KAJ1889021.1"/>
    </source>
</evidence>
<proteinExistence type="predicted"/>
<sequence length="862" mass="96198">MLDITTEFAAVVDSQDEYTHNGGGSHKSNTSQARLFSQLAKQQHEEIASDAFTVDDSYKKNEAGYWKSESNTWDLLERLYALRTQVPADEDSEDSVMCEDNDSDEHSVPEKHSSITATAFSSVQELMAANSQLSEHVEVRRWLEENAPPFQPVETRKGYLFYTRRNIKERERLAGGSEKAAAIVGRIVTEADPDSTSRQRKELAFEDAEYECGLLRTLFEYVRRGRADNAMDLCIESDEPWRAASLKGGLFWRDPKLEADSEMPVDGGDATDIDVRPPHPAGNINRTLWKQACAALAQDDNNELYERALYAALSGRLDEVLLVSGSWEDHVWAYVNTMVEAQIDQGIKDASVLYTPAQNTSLGHVQSKHPSVRDIKQVFDSLATHESASLRSEAGEPFHALQMAIITNTFQDYVIEFARKLSAQELSDNESELLRVVVHSALYLRSLGFSMPSDAVDVLLGEYIGHLTTDRRELVASYVSHLPARKQTEAYAQFLQTVSDAIPVRMNLLRIGEKQGLDGDAIAKRTCELVLLKYASTASSTMSGETEFALAEPAEPITDEELDQVRAIEWITSSPQLHEHALVETSRLVRQFLLAGRTNAATQLLNSLPDDFVQQDWLKGVRDPASRATDGSENGDAVSVSSDPFADLSGSHRGQSAEIVSHVHEYIHLLSLCDAYAHYSTWAETLCKQPVDTGRLGSRLQTQWLEWKDTIVASTERAIHMFRTQLLEVDWLSTQTLRIDVDSLEIISDELAQRLNDLARLREIYIPETVFRLHSILFDTRDAVPQNLKHSLDLAQLVADESLGIYRQLAKASPAHPRGRLAAFMGLMRRSAFETLCIQQEMQADKPPLLAGPSSSISGGLV</sequence>
<organism evidence="1 2">
    <name type="scientific">Kickxella alabastrina</name>
    <dbReference type="NCBI Taxonomy" id="61397"/>
    <lineage>
        <taxon>Eukaryota</taxon>
        <taxon>Fungi</taxon>
        <taxon>Fungi incertae sedis</taxon>
        <taxon>Zoopagomycota</taxon>
        <taxon>Kickxellomycotina</taxon>
        <taxon>Kickxellomycetes</taxon>
        <taxon>Kickxellales</taxon>
        <taxon>Kickxellaceae</taxon>
        <taxon>Kickxella</taxon>
    </lineage>
</organism>
<gene>
    <name evidence="1" type="primary">NUP84_2</name>
    <name evidence="1" type="ORF">LPJ66_008262</name>
</gene>
<dbReference type="EMBL" id="JANBPG010001627">
    <property type="protein sequence ID" value="KAJ1889021.1"/>
    <property type="molecule type" value="Genomic_DNA"/>
</dbReference>
<keyword evidence="2" id="KW-1185">Reference proteome</keyword>